<comment type="caution">
    <text evidence="7">The sequence shown here is derived from an EMBL/GenBank/DDBJ whole genome shotgun (WGS) entry which is preliminary data.</text>
</comment>
<evidence type="ECO:0000256" key="1">
    <source>
        <dbReference type="ARBA" id="ARBA00022679"/>
    </source>
</evidence>
<dbReference type="Proteomes" id="UP000704341">
    <property type="component" value="Unassembled WGS sequence"/>
</dbReference>
<protein>
    <recommendedName>
        <fullName evidence="5">Thiamine diphosphokinase</fullName>
        <ecNumber evidence="5">2.7.6.2</ecNumber>
    </recommendedName>
</protein>
<dbReference type="PANTHER" id="PTHR41299">
    <property type="entry name" value="THIAMINE PYROPHOSPHOKINASE"/>
    <property type="match status" value="1"/>
</dbReference>
<dbReference type="NCBIfam" id="TIGR01378">
    <property type="entry name" value="thi_PPkinase"/>
    <property type="match status" value="1"/>
</dbReference>
<gene>
    <name evidence="7" type="ORF">DTK66_05975</name>
</gene>
<evidence type="ECO:0000256" key="4">
    <source>
        <dbReference type="ARBA" id="ARBA00022840"/>
    </source>
</evidence>
<dbReference type="InterPro" id="IPR036759">
    <property type="entry name" value="TPK_catalytic_sf"/>
</dbReference>
<dbReference type="Gene3D" id="3.40.50.10240">
    <property type="entry name" value="Thiamin pyrophosphokinase, catalytic domain"/>
    <property type="match status" value="1"/>
</dbReference>
<dbReference type="GO" id="GO:0004788">
    <property type="term" value="F:thiamine diphosphokinase activity"/>
    <property type="evidence" value="ECO:0007669"/>
    <property type="project" value="UniProtKB-EC"/>
</dbReference>
<accession>A0ABR8P7I7</accession>
<evidence type="ECO:0000256" key="5">
    <source>
        <dbReference type="NCBIfam" id="TIGR01378"/>
    </source>
</evidence>
<dbReference type="CDD" id="cd07995">
    <property type="entry name" value="TPK"/>
    <property type="match status" value="1"/>
</dbReference>
<keyword evidence="1 7" id="KW-0808">Transferase</keyword>
<dbReference type="InterPro" id="IPR006282">
    <property type="entry name" value="Thi_PPkinase"/>
</dbReference>
<dbReference type="SUPFAM" id="SSF63999">
    <property type="entry name" value="Thiamin pyrophosphokinase, catalytic domain"/>
    <property type="match status" value="1"/>
</dbReference>
<dbReference type="InterPro" id="IPR007371">
    <property type="entry name" value="TPK_catalytic"/>
</dbReference>
<reference evidence="7 8" key="1">
    <citation type="submission" date="2018-07" db="EMBL/GenBank/DDBJ databases">
        <title>Phylogenomic Insights into understanding Host Adaptation of Lactobacillus reuteri by a novel species, Lactobacillus spp. M31.</title>
        <authorList>
            <person name="Sharma S."/>
            <person name="Patil P."/>
            <person name="Korpole S."/>
            <person name="Patil P.B."/>
        </authorList>
    </citation>
    <scope>NUCLEOTIDE SEQUENCE [LARGE SCALE GENOMIC DNA]</scope>
    <source>
        <strain evidence="7 8">M31</strain>
    </source>
</reference>
<keyword evidence="3" id="KW-0418">Kinase</keyword>
<dbReference type="PANTHER" id="PTHR41299:SF1">
    <property type="entry name" value="THIAMINE PYROPHOSPHOKINASE"/>
    <property type="match status" value="1"/>
</dbReference>
<name>A0ABR8P7I7_9LACO</name>
<dbReference type="EMBL" id="QORN01000020">
    <property type="protein sequence ID" value="MBD5806661.1"/>
    <property type="molecule type" value="Genomic_DNA"/>
</dbReference>
<dbReference type="InterPro" id="IPR053149">
    <property type="entry name" value="TPK"/>
</dbReference>
<proteinExistence type="predicted"/>
<evidence type="ECO:0000256" key="2">
    <source>
        <dbReference type="ARBA" id="ARBA00022741"/>
    </source>
</evidence>
<dbReference type="SMART" id="SM00983">
    <property type="entry name" value="TPK_B1_binding"/>
    <property type="match status" value="1"/>
</dbReference>
<dbReference type="EC" id="2.7.6.2" evidence="5"/>
<dbReference type="Pfam" id="PF04265">
    <property type="entry name" value="TPK_B1_binding"/>
    <property type="match status" value="1"/>
</dbReference>
<dbReference type="RefSeq" id="WP_191668083.1">
    <property type="nucleotide sequence ID" value="NZ_QORN01000020.1"/>
</dbReference>
<dbReference type="InterPro" id="IPR007373">
    <property type="entry name" value="Thiamin_PyroPKinase_B1-bd"/>
</dbReference>
<keyword evidence="8" id="KW-1185">Reference proteome</keyword>
<evidence type="ECO:0000313" key="7">
    <source>
        <dbReference type="EMBL" id="MBD5806661.1"/>
    </source>
</evidence>
<sequence length="220" mass="24651">MRVNVLVGGPLAMVPTNLIKERANEKWVGVDRGAVTLLKMGIIPAIAVGDFDSITDMELQGLEDALYQVKVYPPEKDYTDTQLGIRFATQGNVPDEIDVFGATGGRLDHLLANLFLPLQAEFKPYLTRIKIIDRQNVMAYYLPGAHTITHLKGKKYLAFVNLTPVKRLTLLDEKYPLLDWDSEIPFSWTSNEFTAKENHFSFQKGIVAVIQCSDPLKIGN</sequence>
<organism evidence="7 8">
    <name type="scientific">Limosilactobacillus walteri</name>
    <dbReference type="NCBI Taxonomy" id="2268022"/>
    <lineage>
        <taxon>Bacteria</taxon>
        <taxon>Bacillati</taxon>
        <taxon>Bacillota</taxon>
        <taxon>Bacilli</taxon>
        <taxon>Lactobacillales</taxon>
        <taxon>Lactobacillaceae</taxon>
        <taxon>Limosilactobacillus</taxon>
    </lineage>
</organism>
<feature type="domain" description="Thiamin pyrophosphokinase thiamin-binding" evidence="6">
    <location>
        <begin position="144"/>
        <end position="208"/>
    </location>
</feature>
<evidence type="ECO:0000313" key="8">
    <source>
        <dbReference type="Proteomes" id="UP000704341"/>
    </source>
</evidence>
<evidence type="ECO:0000259" key="6">
    <source>
        <dbReference type="SMART" id="SM00983"/>
    </source>
</evidence>
<dbReference type="Pfam" id="PF04263">
    <property type="entry name" value="TPK_catalytic"/>
    <property type="match status" value="1"/>
</dbReference>
<keyword evidence="4" id="KW-0067">ATP-binding</keyword>
<evidence type="ECO:0000256" key="3">
    <source>
        <dbReference type="ARBA" id="ARBA00022777"/>
    </source>
</evidence>
<keyword evidence="2" id="KW-0547">Nucleotide-binding</keyword>